<protein>
    <submittedName>
        <fullName evidence="2">Uncharacterized protein</fullName>
    </submittedName>
</protein>
<accession>A0A1M5AY06</accession>
<dbReference type="Proteomes" id="UP000184476">
    <property type="component" value="Unassembled WGS sequence"/>
</dbReference>
<dbReference type="RefSeq" id="WP_139279168.1">
    <property type="nucleotide sequence ID" value="NZ_FQVL01000016.1"/>
</dbReference>
<keyword evidence="3" id="KW-1185">Reference proteome</keyword>
<evidence type="ECO:0000313" key="2">
    <source>
        <dbReference type="EMBL" id="SHF35105.1"/>
    </source>
</evidence>
<sequence length="299" mass="35134">MSSIEGWIKLYRKILLSDLYRSLNAKQKIVFFTLLLMVNHQSRRWEYQGEIYRLQPGQVVTSLAKIRAMSADCEVSIQTVRTTLLKLEKWGFLTNQSTKKNRLITLVNWEFYQGDREESTKKLTNNQQSTNKELANHQQSDNKELITNKNEENVKNDKNEENEKNRHLCSSTHSKQTWFERIEQHYLKRRGKGMDLTTKDIQAIHSLLNEGFTLNDVIEGIDYAFNRFQPKHKKDEIQSFRYCEKVIHDLAAKRDWKTRGGLRNEEDPSIDSAYGKNDPIEVDFQNSYYAGVIADECLE</sequence>
<proteinExistence type="predicted"/>
<feature type="region of interest" description="Disordered" evidence="1">
    <location>
        <begin position="118"/>
        <end position="170"/>
    </location>
</feature>
<gene>
    <name evidence="2" type="ORF">SAMN05444392_11668</name>
</gene>
<reference evidence="2 3" key="1">
    <citation type="submission" date="2016-11" db="EMBL/GenBank/DDBJ databases">
        <authorList>
            <person name="Jaros S."/>
            <person name="Januszkiewicz K."/>
            <person name="Wedrychowicz H."/>
        </authorList>
    </citation>
    <scope>NUCLEOTIDE SEQUENCE [LARGE SCALE GENOMIC DNA]</scope>
    <source>
        <strain evidence="2 3">DSM 44666</strain>
    </source>
</reference>
<feature type="compositionally biased region" description="Basic and acidic residues" evidence="1">
    <location>
        <begin position="140"/>
        <end position="166"/>
    </location>
</feature>
<dbReference type="STRING" id="112248.SAMN05444392_11668"/>
<dbReference type="EMBL" id="FQVL01000016">
    <property type="protein sequence ID" value="SHF35105.1"/>
    <property type="molecule type" value="Genomic_DNA"/>
</dbReference>
<dbReference type="OrthoDB" id="1821976at2"/>
<evidence type="ECO:0000313" key="3">
    <source>
        <dbReference type="Proteomes" id="UP000184476"/>
    </source>
</evidence>
<organism evidence="2 3">
    <name type="scientific">Seinonella peptonophila</name>
    <dbReference type="NCBI Taxonomy" id="112248"/>
    <lineage>
        <taxon>Bacteria</taxon>
        <taxon>Bacillati</taxon>
        <taxon>Bacillota</taxon>
        <taxon>Bacilli</taxon>
        <taxon>Bacillales</taxon>
        <taxon>Thermoactinomycetaceae</taxon>
        <taxon>Seinonella</taxon>
    </lineage>
</organism>
<feature type="compositionally biased region" description="Polar residues" evidence="1">
    <location>
        <begin position="122"/>
        <end position="139"/>
    </location>
</feature>
<evidence type="ECO:0000256" key="1">
    <source>
        <dbReference type="SAM" id="MobiDB-lite"/>
    </source>
</evidence>
<dbReference type="AlphaFoldDB" id="A0A1M5AY06"/>
<name>A0A1M5AY06_9BACL</name>